<gene>
    <name evidence="2" type="ORF">BRYFOR_05157</name>
</gene>
<dbReference type="AlphaFoldDB" id="C6L967"/>
<protein>
    <submittedName>
        <fullName evidence="2">Uncharacterized protein</fullName>
    </submittedName>
</protein>
<organism evidence="2 3">
    <name type="scientific">Marvinbryantia formatexigens DSM 14469</name>
    <dbReference type="NCBI Taxonomy" id="478749"/>
    <lineage>
        <taxon>Bacteria</taxon>
        <taxon>Bacillati</taxon>
        <taxon>Bacillota</taxon>
        <taxon>Clostridia</taxon>
        <taxon>Lachnospirales</taxon>
        <taxon>Lachnospiraceae</taxon>
        <taxon>Marvinbryantia</taxon>
    </lineage>
</organism>
<evidence type="ECO:0000313" key="3">
    <source>
        <dbReference type="Proteomes" id="UP000005561"/>
    </source>
</evidence>
<keyword evidence="1" id="KW-1133">Transmembrane helix</keyword>
<keyword evidence="1" id="KW-0472">Membrane</keyword>
<comment type="caution">
    <text evidence="2">The sequence shown here is derived from an EMBL/GenBank/DDBJ whole genome shotgun (WGS) entry which is preliminary data.</text>
</comment>
<proteinExistence type="predicted"/>
<keyword evidence="3" id="KW-1185">Reference proteome</keyword>
<keyword evidence="1" id="KW-0812">Transmembrane</keyword>
<accession>C6L967</accession>
<name>C6L967_9FIRM</name>
<evidence type="ECO:0000256" key="1">
    <source>
        <dbReference type="SAM" id="Phobius"/>
    </source>
</evidence>
<sequence length="64" mass="8061">MTRRRNFYNYFYIPYFLIFSDNLCNSVTLICLQKLFLIFFNFPVDKPFFICYYNLNKNKYKNNR</sequence>
<evidence type="ECO:0000313" key="2">
    <source>
        <dbReference type="EMBL" id="EET62806.1"/>
    </source>
</evidence>
<dbReference type="Proteomes" id="UP000005561">
    <property type="component" value="Unassembled WGS sequence"/>
</dbReference>
<feature type="transmembrane region" description="Helical" evidence="1">
    <location>
        <begin position="12"/>
        <end position="30"/>
    </location>
</feature>
<dbReference type="EMBL" id="ACCL02000001">
    <property type="protein sequence ID" value="EET62806.1"/>
    <property type="molecule type" value="Genomic_DNA"/>
</dbReference>
<reference evidence="2" key="1">
    <citation type="submission" date="2009-07" db="EMBL/GenBank/DDBJ databases">
        <authorList>
            <person name="Weinstock G."/>
            <person name="Sodergren E."/>
            <person name="Clifton S."/>
            <person name="Fulton L."/>
            <person name="Fulton B."/>
            <person name="Courtney L."/>
            <person name="Fronick C."/>
            <person name="Harrison M."/>
            <person name="Strong C."/>
            <person name="Farmer C."/>
            <person name="Delahaunty K."/>
            <person name="Markovic C."/>
            <person name="Hall O."/>
            <person name="Minx P."/>
            <person name="Tomlinson C."/>
            <person name="Mitreva M."/>
            <person name="Nelson J."/>
            <person name="Hou S."/>
            <person name="Wollam A."/>
            <person name="Pepin K.H."/>
            <person name="Johnson M."/>
            <person name="Bhonagiri V."/>
            <person name="Nash W.E."/>
            <person name="Warren W."/>
            <person name="Chinwalla A."/>
            <person name="Mardis E.R."/>
            <person name="Wilson R.K."/>
        </authorList>
    </citation>
    <scope>NUCLEOTIDE SEQUENCE [LARGE SCALE GENOMIC DNA]</scope>
    <source>
        <strain evidence="2">DSM 14469</strain>
    </source>
</reference>